<accession>A0A4D6LPI6</accession>
<organism evidence="1 2">
    <name type="scientific">Vigna unguiculata</name>
    <name type="common">Cowpea</name>
    <dbReference type="NCBI Taxonomy" id="3917"/>
    <lineage>
        <taxon>Eukaryota</taxon>
        <taxon>Viridiplantae</taxon>
        <taxon>Streptophyta</taxon>
        <taxon>Embryophyta</taxon>
        <taxon>Tracheophyta</taxon>
        <taxon>Spermatophyta</taxon>
        <taxon>Magnoliopsida</taxon>
        <taxon>eudicotyledons</taxon>
        <taxon>Gunneridae</taxon>
        <taxon>Pentapetalae</taxon>
        <taxon>rosids</taxon>
        <taxon>fabids</taxon>
        <taxon>Fabales</taxon>
        <taxon>Fabaceae</taxon>
        <taxon>Papilionoideae</taxon>
        <taxon>50 kb inversion clade</taxon>
        <taxon>NPAAA clade</taxon>
        <taxon>indigoferoid/millettioid clade</taxon>
        <taxon>Phaseoleae</taxon>
        <taxon>Vigna</taxon>
    </lineage>
</organism>
<dbReference type="AlphaFoldDB" id="A0A4D6LPI6"/>
<gene>
    <name evidence="1" type="ORF">DEO72_LG4g896</name>
</gene>
<evidence type="ECO:0000313" key="1">
    <source>
        <dbReference type="EMBL" id="QCD89944.1"/>
    </source>
</evidence>
<name>A0A4D6LPI6_VIGUN</name>
<proteinExistence type="predicted"/>
<keyword evidence="2" id="KW-1185">Reference proteome</keyword>
<dbReference type="EMBL" id="CP039348">
    <property type="protein sequence ID" value="QCD89944.1"/>
    <property type="molecule type" value="Genomic_DNA"/>
</dbReference>
<evidence type="ECO:0000313" key="2">
    <source>
        <dbReference type="Proteomes" id="UP000501690"/>
    </source>
</evidence>
<dbReference type="Proteomes" id="UP000501690">
    <property type="component" value="Linkage Group LG4"/>
</dbReference>
<reference evidence="1 2" key="1">
    <citation type="submission" date="2019-04" db="EMBL/GenBank/DDBJ databases">
        <title>An improved genome assembly and genetic linkage map for asparagus bean, Vigna unguiculata ssp. sesquipedialis.</title>
        <authorList>
            <person name="Xia Q."/>
            <person name="Zhang R."/>
            <person name="Dong Y."/>
        </authorList>
    </citation>
    <scope>NUCLEOTIDE SEQUENCE [LARGE SCALE GENOMIC DNA]</scope>
    <source>
        <tissue evidence="1">Leaf</tissue>
    </source>
</reference>
<protein>
    <submittedName>
        <fullName evidence="1">Uncharacterized protein</fullName>
    </submittedName>
</protein>
<sequence>MARPSEVAMRPMRVTFASSSRRGVVCLSERGSRSGEKVSPKRKLVVSPYFPLAQARKSNLSEQMH</sequence>